<comment type="similarity">
    <text evidence="2">Belongs to the DAMOX/DASOX family.</text>
</comment>
<dbReference type="GO" id="GO:0003884">
    <property type="term" value="F:D-amino-acid oxidase activity"/>
    <property type="evidence" value="ECO:0007669"/>
    <property type="project" value="UniProtKB-EC"/>
</dbReference>
<keyword evidence="4 9" id="KW-0274">FAD</keyword>
<dbReference type="SUPFAM" id="SSF54373">
    <property type="entry name" value="FAD-linked reductases, C-terminal domain"/>
    <property type="match status" value="1"/>
</dbReference>
<feature type="binding site" evidence="9">
    <location>
        <position position="173"/>
    </location>
    <ligand>
        <name>FAD</name>
        <dbReference type="ChEBI" id="CHEBI:57692"/>
    </ligand>
</feature>
<dbReference type="Proteomes" id="UP000246050">
    <property type="component" value="Unassembled WGS sequence"/>
</dbReference>
<evidence type="ECO:0000256" key="1">
    <source>
        <dbReference type="ARBA" id="ARBA00001974"/>
    </source>
</evidence>
<feature type="binding site" evidence="9">
    <location>
        <position position="216"/>
    </location>
    <ligand>
        <name>D-dopa</name>
        <dbReference type="ChEBI" id="CHEBI:149689"/>
    </ligand>
</feature>
<dbReference type="PIRSF" id="PIRSF000189">
    <property type="entry name" value="D-aa_oxidase"/>
    <property type="match status" value="1"/>
</dbReference>
<evidence type="ECO:0000313" key="11">
    <source>
        <dbReference type="EMBL" id="PWR14963.1"/>
    </source>
</evidence>
<dbReference type="InterPro" id="IPR006181">
    <property type="entry name" value="D-amino_acid_oxidase_CS"/>
</dbReference>
<accession>A0A317DQ70</accession>
<dbReference type="GO" id="GO:0071949">
    <property type="term" value="F:FAD binding"/>
    <property type="evidence" value="ECO:0007669"/>
    <property type="project" value="InterPro"/>
</dbReference>
<dbReference type="GO" id="GO:0019478">
    <property type="term" value="P:D-amino acid catabolic process"/>
    <property type="evidence" value="ECO:0007669"/>
    <property type="project" value="TreeGrafter"/>
</dbReference>
<keyword evidence="5" id="KW-0560">Oxidoreductase</keyword>
<keyword evidence="3" id="KW-0285">Flavoprotein</keyword>
<evidence type="ECO:0000256" key="2">
    <source>
        <dbReference type="ARBA" id="ARBA00006730"/>
    </source>
</evidence>
<organism evidence="11 12">
    <name type="scientific">Micromonospora sicca</name>
    <dbReference type="NCBI Taxonomy" id="2202420"/>
    <lineage>
        <taxon>Bacteria</taxon>
        <taxon>Bacillati</taxon>
        <taxon>Actinomycetota</taxon>
        <taxon>Actinomycetes</taxon>
        <taxon>Micromonosporales</taxon>
        <taxon>Micromonosporaceae</taxon>
        <taxon>Micromonospora</taxon>
    </lineage>
</organism>
<feature type="binding site" evidence="9">
    <location>
        <position position="300"/>
    </location>
    <ligand>
        <name>D-dopa</name>
        <dbReference type="ChEBI" id="CHEBI:149689"/>
    </ligand>
</feature>
<dbReference type="Gene3D" id="3.40.50.720">
    <property type="entry name" value="NAD(P)-binding Rossmann-like Domain"/>
    <property type="match status" value="1"/>
</dbReference>
<comment type="cofactor">
    <cofactor evidence="1 9">
        <name>FAD</name>
        <dbReference type="ChEBI" id="CHEBI:57692"/>
    </cofactor>
</comment>
<dbReference type="Pfam" id="PF01266">
    <property type="entry name" value="DAO"/>
    <property type="match status" value="1"/>
</dbReference>
<dbReference type="AlphaFoldDB" id="A0A317DQ70"/>
<protein>
    <recommendedName>
        <fullName evidence="7">D-amino-acid oxidase</fullName>
        <ecNumber evidence="6">1.4.3.3</ecNumber>
    </recommendedName>
</protein>
<dbReference type="EC" id="1.4.3.3" evidence="6"/>
<dbReference type="Gene3D" id="3.30.9.10">
    <property type="entry name" value="D-Amino Acid Oxidase, subunit A, domain 2"/>
    <property type="match status" value="1"/>
</dbReference>
<dbReference type="SUPFAM" id="SSF51971">
    <property type="entry name" value="Nucleotide-binding domain"/>
    <property type="match status" value="1"/>
</dbReference>
<evidence type="ECO:0000256" key="6">
    <source>
        <dbReference type="ARBA" id="ARBA00039101"/>
    </source>
</evidence>
<evidence type="ECO:0000259" key="10">
    <source>
        <dbReference type="Pfam" id="PF01266"/>
    </source>
</evidence>
<evidence type="ECO:0000313" key="12">
    <source>
        <dbReference type="Proteomes" id="UP000246050"/>
    </source>
</evidence>
<proteinExistence type="inferred from homology"/>
<reference evidence="11 12" key="1">
    <citation type="submission" date="2018-05" db="EMBL/GenBank/DDBJ databases">
        <title>Micromonosporas from Atacama Desert.</title>
        <authorList>
            <person name="Carro L."/>
            <person name="Golinska P."/>
            <person name="Klenk H.-P."/>
            <person name="Goodfellow M."/>
        </authorList>
    </citation>
    <scope>NUCLEOTIDE SEQUENCE [LARGE SCALE GENOMIC DNA]</scope>
    <source>
        <strain evidence="11 12">4G51</strain>
    </source>
</reference>
<feature type="binding site" evidence="9">
    <location>
        <begin position="299"/>
        <end position="304"/>
    </location>
    <ligand>
        <name>FAD</name>
        <dbReference type="ChEBI" id="CHEBI:57692"/>
    </ligand>
</feature>
<dbReference type="OrthoDB" id="246701at2"/>
<feature type="domain" description="FAD dependent oxidoreductase" evidence="10">
    <location>
        <begin position="8"/>
        <end position="316"/>
    </location>
</feature>
<feature type="binding site" evidence="9">
    <location>
        <position position="271"/>
    </location>
    <ligand>
        <name>D-dopa</name>
        <dbReference type="ChEBI" id="CHEBI:149689"/>
    </ligand>
</feature>
<comment type="catalytic activity">
    <reaction evidence="8">
        <text>a D-alpha-amino acid + O2 + H2O = a 2-oxocarboxylate + H2O2 + NH4(+)</text>
        <dbReference type="Rhea" id="RHEA:21816"/>
        <dbReference type="ChEBI" id="CHEBI:15377"/>
        <dbReference type="ChEBI" id="CHEBI:15379"/>
        <dbReference type="ChEBI" id="CHEBI:16240"/>
        <dbReference type="ChEBI" id="CHEBI:28938"/>
        <dbReference type="ChEBI" id="CHEBI:35179"/>
        <dbReference type="ChEBI" id="CHEBI:59871"/>
        <dbReference type="EC" id="1.4.3.3"/>
    </reaction>
    <physiologicalReaction direction="left-to-right" evidence="8">
        <dbReference type="Rhea" id="RHEA:21817"/>
    </physiologicalReaction>
</comment>
<dbReference type="EMBL" id="QGKS01000206">
    <property type="protein sequence ID" value="PWR14963.1"/>
    <property type="molecule type" value="Genomic_DNA"/>
</dbReference>
<dbReference type="PROSITE" id="PS00677">
    <property type="entry name" value="DAO"/>
    <property type="match status" value="1"/>
</dbReference>
<dbReference type="InterPro" id="IPR023209">
    <property type="entry name" value="DAO"/>
</dbReference>
<sequence>MTMTGRADVVVVGGGIIGLTAAVRLRERGARVTLLAADEPADTVSAVAAAVWYPSHTEADPRVLRWARETRAELGRQAAAGVPGVVARPTRMLLRRPWAGPPWWAAATGDLVATPGAGPYSTELRFTAPTVEMPPYLRWLRERFAGAGGRLLRGRLDRLTDGFALAPTVVNATGLAAGRLADDPAVHPVRGQLVLVANPGLTTSVRDEDNPAGITYVHPRRHDVVLGGTFEPGEWDTRPDPATSAAIRRRCMALVPELATAPVLGERVGLRPARHGGPRVAVAPGSPPGRRLVHAYGHGGAGVTLSWGCAAEVARLALDDADELRPAQRSTRNASRYAQ</sequence>
<evidence type="ECO:0000256" key="9">
    <source>
        <dbReference type="PIRSR" id="PIRSR000189-1"/>
    </source>
</evidence>
<name>A0A317DQ70_9ACTN</name>
<dbReference type="PANTHER" id="PTHR11530">
    <property type="entry name" value="D-AMINO ACID OXIDASE"/>
    <property type="match status" value="1"/>
</dbReference>
<dbReference type="InterPro" id="IPR006076">
    <property type="entry name" value="FAD-dep_OxRdtase"/>
</dbReference>
<dbReference type="GO" id="GO:0005737">
    <property type="term" value="C:cytoplasm"/>
    <property type="evidence" value="ECO:0007669"/>
    <property type="project" value="TreeGrafter"/>
</dbReference>
<dbReference type="PANTHER" id="PTHR11530:SF11">
    <property type="entry name" value="D-ASPARTATE OXIDASE"/>
    <property type="match status" value="1"/>
</dbReference>
<gene>
    <name evidence="11" type="ORF">DKT69_13520</name>
</gene>
<evidence type="ECO:0000256" key="8">
    <source>
        <dbReference type="ARBA" id="ARBA00049547"/>
    </source>
</evidence>
<comment type="caution">
    <text evidence="11">The sequence shown here is derived from an EMBL/GenBank/DDBJ whole genome shotgun (WGS) entry which is preliminary data.</text>
</comment>
<evidence type="ECO:0000256" key="4">
    <source>
        <dbReference type="ARBA" id="ARBA00022827"/>
    </source>
</evidence>
<evidence type="ECO:0000256" key="3">
    <source>
        <dbReference type="ARBA" id="ARBA00022630"/>
    </source>
</evidence>
<evidence type="ECO:0000256" key="7">
    <source>
        <dbReference type="ARBA" id="ARBA00039751"/>
    </source>
</evidence>
<evidence type="ECO:0000256" key="5">
    <source>
        <dbReference type="ARBA" id="ARBA00023002"/>
    </source>
</evidence>